<dbReference type="PRINTS" id="PR00081">
    <property type="entry name" value="GDHRDH"/>
</dbReference>
<evidence type="ECO:0000313" key="4">
    <source>
        <dbReference type="Proteomes" id="UP001519295"/>
    </source>
</evidence>
<comment type="caution">
    <text evidence="3">The sequence shown here is derived from an EMBL/GenBank/DDBJ whole genome shotgun (WGS) entry which is preliminary data.</text>
</comment>
<keyword evidence="3" id="KW-0560">Oxidoreductase</keyword>
<dbReference type="GO" id="GO:0016491">
    <property type="term" value="F:oxidoreductase activity"/>
    <property type="evidence" value="ECO:0007669"/>
    <property type="project" value="UniProtKB-KW"/>
</dbReference>
<dbReference type="SMART" id="SM00822">
    <property type="entry name" value="PKS_KR"/>
    <property type="match status" value="1"/>
</dbReference>
<dbReference type="InterPro" id="IPR002347">
    <property type="entry name" value="SDR_fam"/>
</dbReference>
<accession>A0ABS4VV28</accession>
<dbReference type="NCBIfam" id="NF009466">
    <property type="entry name" value="PRK12826.1-2"/>
    <property type="match status" value="1"/>
</dbReference>
<gene>
    <name evidence="3" type="ORF">JOF36_003357</name>
</gene>
<dbReference type="PROSITE" id="PS00061">
    <property type="entry name" value="ADH_SHORT"/>
    <property type="match status" value="1"/>
</dbReference>
<organism evidence="3 4">
    <name type="scientific">Pseudonocardia parietis</name>
    <dbReference type="NCBI Taxonomy" id="570936"/>
    <lineage>
        <taxon>Bacteria</taxon>
        <taxon>Bacillati</taxon>
        <taxon>Actinomycetota</taxon>
        <taxon>Actinomycetes</taxon>
        <taxon>Pseudonocardiales</taxon>
        <taxon>Pseudonocardiaceae</taxon>
        <taxon>Pseudonocardia</taxon>
    </lineage>
</organism>
<evidence type="ECO:0000259" key="2">
    <source>
        <dbReference type="SMART" id="SM00822"/>
    </source>
</evidence>
<dbReference type="PRINTS" id="PR00080">
    <property type="entry name" value="SDRFAMILY"/>
</dbReference>
<protein>
    <submittedName>
        <fullName evidence="3">2-hydroxycyclohexanecarboxyl-CoA dehydrogenase</fullName>
        <ecNumber evidence="3">1.1.1.-</ecNumber>
    </submittedName>
</protein>
<evidence type="ECO:0000313" key="3">
    <source>
        <dbReference type="EMBL" id="MBP2367661.1"/>
    </source>
</evidence>
<dbReference type="RefSeq" id="WP_210027802.1">
    <property type="nucleotide sequence ID" value="NZ_JAGINU010000001.1"/>
</dbReference>
<dbReference type="PANTHER" id="PTHR42879:SF2">
    <property type="entry name" value="3-OXOACYL-[ACYL-CARRIER-PROTEIN] REDUCTASE FABG"/>
    <property type="match status" value="1"/>
</dbReference>
<feature type="domain" description="Ketoreductase" evidence="2">
    <location>
        <begin position="2"/>
        <end position="181"/>
    </location>
</feature>
<comment type="similarity">
    <text evidence="1">Belongs to the short-chain dehydrogenases/reductases (SDR) family.</text>
</comment>
<dbReference type="Proteomes" id="UP001519295">
    <property type="component" value="Unassembled WGS sequence"/>
</dbReference>
<dbReference type="Pfam" id="PF13561">
    <property type="entry name" value="adh_short_C2"/>
    <property type="match status" value="1"/>
</dbReference>
<dbReference type="InterPro" id="IPR036291">
    <property type="entry name" value="NAD(P)-bd_dom_sf"/>
</dbReference>
<dbReference type="PANTHER" id="PTHR42879">
    <property type="entry name" value="3-OXOACYL-(ACYL-CARRIER-PROTEIN) REDUCTASE"/>
    <property type="match status" value="1"/>
</dbReference>
<dbReference type="InterPro" id="IPR050259">
    <property type="entry name" value="SDR"/>
</dbReference>
<dbReference type="EMBL" id="JAGINU010000001">
    <property type="protein sequence ID" value="MBP2367661.1"/>
    <property type="molecule type" value="Genomic_DNA"/>
</dbReference>
<reference evidence="3 4" key="1">
    <citation type="submission" date="2021-03" db="EMBL/GenBank/DDBJ databases">
        <title>Sequencing the genomes of 1000 actinobacteria strains.</title>
        <authorList>
            <person name="Klenk H.-P."/>
        </authorList>
    </citation>
    <scope>NUCLEOTIDE SEQUENCE [LARGE SCALE GENOMIC DNA]</scope>
    <source>
        <strain evidence="3 4">DSM 45256</strain>
    </source>
</reference>
<sequence length="246" mass="25106">MKVAMVTGGGSGMGRSVCLHLAQRGDAVAVVDRDADAAEHVAEEIRSAGGTAAALETDVSDRAQVDETVAKIRADLGPIGVLVTSAGISGFTPFMEITTEAFEQMLAVNLTGTFHCVQSAIPDMIDSGWGRIVLVSSSSAQRGGPGMAHYASSKGGVFALTKSLALEFAPLGITVNNIAPSSIETPMHAGARAAGKLSSVEEASARMPVKRLGTGDDIAAAALFLVSDEASYFTGQTMGVNGGSYI</sequence>
<keyword evidence="4" id="KW-1185">Reference proteome</keyword>
<dbReference type="Gene3D" id="3.40.50.720">
    <property type="entry name" value="NAD(P)-binding Rossmann-like Domain"/>
    <property type="match status" value="1"/>
</dbReference>
<dbReference type="InterPro" id="IPR020904">
    <property type="entry name" value="Sc_DH/Rdtase_CS"/>
</dbReference>
<proteinExistence type="inferred from homology"/>
<dbReference type="EC" id="1.1.1.-" evidence="3"/>
<dbReference type="NCBIfam" id="NF005559">
    <property type="entry name" value="PRK07231.1"/>
    <property type="match status" value="1"/>
</dbReference>
<name>A0ABS4VV28_9PSEU</name>
<dbReference type="SUPFAM" id="SSF51735">
    <property type="entry name" value="NAD(P)-binding Rossmann-fold domains"/>
    <property type="match status" value="1"/>
</dbReference>
<evidence type="ECO:0000256" key="1">
    <source>
        <dbReference type="ARBA" id="ARBA00006484"/>
    </source>
</evidence>
<dbReference type="InterPro" id="IPR057326">
    <property type="entry name" value="KR_dom"/>
</dbReference>